<dbReference type="InterPro" id="IPR003593">
    <property type="entry name" value="AAA+_ATPase"/>
</dbReference>
<dbReference type="Gene3D" id="3.40.50.300">
    <property type="entry name" value="P-loop containing nucleotide triphosphate hydrolases"/>
    <property type="match status" value="2"/>
</dbReference>
<dbReference type="GO" id="GO:0004386">
    <property type="term" value="F:helicase activity"/>
    <property type="evidence" value="ECO:0007669"/>
    <property type="project" value="UniProtKB-KW"/>
</dbReference>
<dbReference type="SUPFAM" id="SSF52540">
    <property type="entry name" value="P-loop containing nucleoside triphosphate hydrolases"/>
    <property type="match status" value="1"/>
</dbReference>
<dbReference type="GO" id="GO:0003677">
    <property type="term" value="F:DNA binding"/>
    <property type="evidence" value="ECO:0007669"/>
    <property type="project" value="TreeGrafter"/>
</dbReference>
<accession>A0A934JZ63</accession>
<protein>
    <submittedName>
        <fullName evidence="5">DEAD/DEAH box helicase</fullName>
    </submittedName>
</protein>
<evidence type="ECO:0000259" key="4">
    <source>
        <dbReference type="PROSITE" id="PS51194"/>
    </source>
</evidence>
<dbReference type="RefSeq" id="WP_337312937.1">
    <property type="nucleotide sequence ID" value="NZ_JAEKNS010000128.1"/>
</dbReference>
<dbReference type="InterPro" id="IPR011545">
    <property type="entry name" value="DEAD/DEAH_box_helicase_dom"/>
</dbReference>
<gene>
    <name evidence="5" type="ORF">JF886_12435</name>
</gene>
<dbReference type="PROSITE" id="PS51192">
    <property type="entry name" value="HELICASE_ATP_BIND_1"/>
    <property type="match status" value="1"/>
</dbReference>
<organism evidence="5 6">
    <name type="scientific">Candidatus Aeolococcus gillhamiae</name>
    <dbReference type="NCBI Taxonomy" id="3127015"/>
    <lineage>
        <taxon>Bacteria</taxon>
        <taxon>Bacillati</taxon>
        <taxon>Candidatus Dormiibacterota</taxon>
        <taxon>Candidatus Dormibacteria</taxon>
        <taxon>Candidatus Aeolococcales</taxon>
        <taxon>Candidatus Aeolococcaceae</taxon>
        <taxon>Candidatus Aeolococcus</taxon>
    </lineage>
</organism>
<dbReference type="PROSITE" id="PS51194">
    <property type="entry name" value="HELICASE_CTER"/>
    <property type="match status" value="1"/>
</dbReference>
<feature type="non-terminal residue" evidence="5">
    <location>
        <position position="611"/>
    </location>
</feature>
<feature type="domain" description="Helicase ATP-binding" evidence="3">
    <location>
        <begin position="33"/>
        <end position="225"/>
    </location>
</feature>
<dbReference type="Pfam" id="PF00271">
    <property type="entry name" value="Helicase_C"/>
    <property type="match status" value="1"/>
</dbReference>
<dbReference type="GO" id="GO:0016887">
    <property type="term" value="F:ATP hydrolysis activity"/>
    <property type="evidence" value="ECO:0007669"/>
    <property type="project" value="TreeGrafter"/>
</dbReference>
<dbReference type="Proteomes" id="UP000606991">
    <property type="component" value="Unassembled WGS sequence"/>
</dbReference>
<feature type="domain" description="Helicase C-terminal" evidence="4">
    <location>
        <begin position="276"/>
        <end position="423"/>
    </location>
</feature>
<name>A0A934JZ63_9BACT</name>
<dbReference type="PANTHER" id="PTHR47962:SF5">
    <property type="entry name" value="ATP-DEPENDENT HELICASE LHR-RELATED"/>
    <property type="match status" value="1"/>
</dbReference>
<proteinExistence type="predicted"/>
<dbReference type="PANTHER" id="PTHR47962">
    <property type="entry name" value="ATP-DEPENDENT HELICASE LHR-RELATED-RELATED"/>
    <property type="match status" value="1"/>
</dbReference>
<dbReference type="CDD" id="cd18796">
    <property type="entry name" value="SF2_C_LHR"/>
    <property type="match status" value="1"/>
</dbReference>
<reference evidence="5 6" key="1">
    <citation type="submission" date="2020-10" db="EMBL/GenBank/DDBJ databases">
        <title>Ca. Dormibacterota MAGs.</title>
        <authorList>
            <person name="Montgomery K."/>
        </authorList>
    </citation>
    <scope>NUCLEOTIDE SEQUENCE [LARGE SCALE GENOMIC DNA]</scope>
    <source>
        <strain evidence="5">SC8812_S17_18</strain>
    </source>
</reference>
<evidence type="ECO:0000313" key="5">
    <source>
        <dbReference type="EMBL" id="MBJ7595645.1"/>
    </source>
</evidence>
<dbReference type="Pfam" id="PF00270">
    <property type="entry name" value="DEAD"/>
    <property type="match status" value="1"/>
</dbReference>
<keyword evidence="1" id="KW-0547">Nucleotide-binding</keyword>
<dbReference type="SMART" id="SM00490">
    <property type="entry name" value="HELICc"/>
    <property type="match status" value="1"/>
</dbReference>
<keyword evidence="5" id="KW-0378">Hydrolase</keyword>
<dbReference type="InterPro" id="IPR001650">
    <property type="entry name" value="Helicase_C-like"/>
</dbReference>
<evidence type="ECO:0000259" key="3">
    <source>
        <dbReference type="PROSITE" id="PS51192"/>
    </source>
</evidence>
<evidence type="ECO:0000256" key="2">
    <source>
        <dbReference type="ARBA" id="ARBA00022840"/>
    </source>
</evidence>
<dbReference type="SMART" id="SM00487">
    <property type="entry name" value="DEXDc"/>
    <property type="match status" value="1"/>
</dbReference>
<dbReference type="AlphaFoldDB" id="A0A934JZ63"/>
<evidence type="ECO:0000256" key="1">
    <source>
        <dbReference type="ARBA" id="ARBA00022741"/>
    </source>
</evidence>
<dbReference type="InterPro" id="IPR045628">
    <property type="entry name" value="Lhr_WH_dom"/>
</dbReference>
<dbReference type="SMART" id="SM00382">
    <property type="entry name" value="AAA"/>
    <property type="match status" value="1"/>
</dbReference>
<dbReference type="InterPro" id="IPR052511">
    <property type="entry name" value="ATP-dep_Helicase"/>
</dbReference>
<dbReference type="GO" id="GO:0005524">
    <property type="term" value="F:ATP binding"/>
    <property type="evidence" value="ECO:0007669"/>
    <property type="project" value="UniProtKB-KW"/>
</dbReference>
<dbReference type="EMBL" id="JAEKNS010000128">
    <property type="protein sequence ID" value="MBJ7595645.1"/>
    <property type="molecule type" value="Genomic_DNA"/>
</dbReference>
<comment type="caution">
    <text evidence="5">The sequence shown here is derived from an EMBL/GenBank/DDBJ whole genome shotgun (WGS) entry which is preliminary data.</text>
</comment>
<dbReference type="InterPro" id="IPR014001">
    <property type="entry name" value="Helicase_ATP-bd"/>
</dbReference>
<keyword evidence="5" id="KW-0347">Helicase</keyword>
<evidence type="ECO:0000313" key="6">
    <source>
        <dbReference type="Proteomes" id="UP000606991"/>
    </source>
</evidence>
<keyword evidence="2" id="KW-0067">ATP-binding</keyword>
<dbReference type="Pfam" id="PF19306">
    <property type="entry name" value="WHD_Lhr"/>
    <property type="match status" value="1"/>
</dbReference>
<dbReference type="InterPro" id="IPR027417">
    <property type="entry name" value="P-loop_NTPase"/>
</dbReference>
<sequence length="611" mass="66250">MSDMEPLSLFSPSAQTWFGDALGDPTEVQARGWPEIAAGRHALLCAPTGSGKTLAAFLWFVDSLGRSPVPTEGQRCRVLYISPLKALTVDVERNLRAPLRGIALEAERRAESFREARAAVRSGDSTSAERRDLVRHPPDILITTPESLFLMLTSAARETLRSVTTVIVDEIHALAGTKRGAHLAVSLERLCALTDSDPQRIGLSATQRPLSEVARFLGGTGRDVAIVDAGVRKPMELTIEVPVDDMTDLDRGAERGGDVSTPQAPRRSIWPAVTPRLLELIRAHRSTIVFVNSRRLAERLSGQLNDLAGEDLVRAHHGSIAREQRTVVEEMLKEGRLPAIIATSSLELGIDMGAVDLVVQVGSPLTVASGLQRIGRAGHSVGVASRGTIFPTHRGDLLEAATIAERMLDGAIEETRVPRNPLDILAQQIVAMAALDTWDVGELRRTIVRAYPFADLGTRAFEATLDMLDGRYPSEEFGELRARIVWDRLAGTVRGRAGAQRLAVTSGGTIPDRGLYSVNIFEDGRRVGELDEEMVYELRPGEVFILGATSWRCVDITPQQVLVLPAPGEPGKIAFWHGDSVGRPFEVGAAVGALVRELRAAGEPAALERLR</sequence>